<reference evidence="2 3" key="1">
    <citation type="submission" date="2019-02" db="EMBL/GenBank/DDBJ databases">
        <title>Deep-cultivation of Planctomycetes and their phenomic and genomic characterization uncovers novel biology.</title>
        <authorList>
            <person name="Wiegand S."/>
            <person name="Jogler M."/>
            <person name="Boedeker C."/>
            <person name="Pinto D."/>
            <person name="Vollmers J."/>
            <person name="Rivas-Marin E."/>
            <person name="Kohn T."/>
            <person name="Peeters S.H."/>
            <person name="Heuer A."/>
            <person name="Rast P."/>
            <person name="Oberbeckmann S."/>
            <person name="Bunk B."/>
            <person name="Jeske O."/>
            <person name="Meyerdierks A."/>
            <person name="Storesund J.E."/>
            <person name="Kallscheuer N."/>
            <person name="Luecker S."/>
            <person name="Lage O.M."/>
            <person name="Pohl T."/>
            <person name="Merkel B.J."/>
            <person name="Hornburger P."/>
            <person name="Mueller R.-W."/>
            <person name="Bruemmer F."/>
            <person name="Labrenz M."/>
            <person name="Spormann A.M."/>
            <person name="Op den Camp H."/>
            <person name="Overmann J."/>
            <person name="Amann R."/>
            <person name="Jetten M.S.M."/>
            <person name="Mascher T."/>
            <person name="Medema M.H."/>
            <person name="Devos D.P."/>
            <person name="Kaster A.-K."/>
            <person name="Ovreas L."/>
            <person name="Rohde M."/>
            <person name="Galperin M.Y."/>
            <person name="Jogler C."/>
        </authorList>
    </citation>
    <scope>NUCLEOTIDE SEQUENCE [LARGE SCALE GENOMIC DNA]</scope>
    <source>
        <strain evidence="2 3">Pan181</strain>
    </source>
</reference>
<dbReference type="PANTHER" id="PTHR41532:SF1">
    <property type="entry name" value="FIXS PROTEIN"/>
    <property type="match status" value="1"/>
</dbReference>
<dbReference type="OrthoDB" id="9802763at2"/>
<dbReference type="PANTHER" id="PTHR41532">
    <property type="entry name" value="FIXS PROTEIN"/>
    <property type="match status" value="1"/>
</dbReference>
<evidence type="ECO:0000313" key="2">
    <source>
        <dbReference type="EMBL" id="QDU55751.1"/>
    </source>
</evidence>
<protein>
    <submittedName>
        <fullName evidence="2">Cytochrome oxidase maturation protein cbb3-type</fullName>
    </submittedName>
</protein>
<gene>
    <name evidence="2" type="ORF">Pan181_19460</name>
</gene>
<dbReference type="Pfam" id="PF03597">
    <property type="entry name" value="FixS"/>
    <property type="match status" value="1"/>
</dbReference>
<evidence type="ECO:0000313" key="3">
    <source>
        <dbReference type="Proteomes" id="UP000315750"/>
    </source>
</evidence>
<accession>A0A518AM06</accession>
<dbReference type="AlphaFoldDB" id="A0A518AM06"/>
<dbReference type="EMBL" id="CP036278">
    <property type="protein sequence ID" value="QDU55751.1"/>
    <property type="molecule type" value="Genomic_DNA"/>
</dbReference>
<keyword evidence="3" id="KW-1185">Reference proteome</keyword>
<evidence type="ECO:0000256" key="1">
    <source>
        <dbReference type="SAM" id="MobiDB-lite"/>
    </source>
</evidence>
<feature type="compositionally biased region" description="Low complexity" evidence="1">
    <location>
        <begin position="61"/>
        <end position="75"/>
    </location>
</feature>
<sequence>MSMLYVMVPAALALAVTALVAFIWAVKSGQFDDPHSHAYRMLFEDEPVTTKKSNTADIEADPTAASTEADSSESSPLREDRLGD</sequence>
<dbReference type="NCBIfam" id="TIGR00847">
    <property type="entry name" value="ccoS"/>
    <property type="match status" value="1"/>
</dbReference>
<feature type="region of interest" description="Disordered" evidence="1">
    <location>
        <begin position="49"/>
        <end position="84"/>
    </location>
</feature>
<dbReference type="KEGG" id="amuc:Pan181_19460"/>
<dbReference type="RefSeq" id="WP_145246567.1">
    <property type="nucleotide sequence ID" value="NZ_CP036278.1"/>
</dbReference>
<proteinExistence type="predicted"/>
<name>A0A518AM06_9BACT</name>
<dbReference type="InterPro" id="IPR004714">
    <property type="entry name" value="Cyt_oxidase_maturation_cbb3"/>
</dbReference>
<dbReference type="Proteomes" id="UP000315750">
    <property type="component" value="Chromosome"/>
</dbReference>
<organism evidence="2 3">
    <name type="scientific">Aeoliella mucimassa</name>
    <dbReference type="NCBI Taxonomy" id="2527972"/>
    <lineage>
        <taxon>Bacteria</taxon>
        <taxon>Pseudomonadati</taxon>
        <taxon>Planctomycetota</taxon>
        <taxon>Planctomycetia</taxon>
        <taxon>Pirellulales</taxon>
        <taxon>Lacipirellulaceae</taxon>
        <taxon>Aeoliella</taxon>
    </lineage>
</organism>